<dbReference type="InterPro" id="IPR036390">
    <property type="entry name" value="WH_DNA-bd_sf"/>
</dbReference>
<proteinExistence type="predicted"/>
<dbReference type="Proteomes" id="UP001630303">
    <property type="component" value="Unassembled WGS sequence"/>
</dbReference>
<feature type="domain" description="Transcription regulator PadR N-terminal" evidence="1">
    <location>
        <begin position="20"/>
        <end position="92"/>
    </location>
</feature>
<gene>
    <name evidence="2" type="ORF">P5G46_00525</name>
</gene>
<dbReference type="InterPro" id="IPR005149">
    <property type="entry name" value="Tscrpt_reg_PadR_N"/>
</dbReference>
<evidence type="ECO:0000259" key="1">
    <source>
        <dbReference type="Pfam" id="PF03551"/>
    </source>
</evidence>
<dbReference type="RefSeq" id="WP_375095646.1">
    <property type="nucleotide sequence ID" value="NZ_JAROCE010000001.1"/>
</dbReference>
<dbReference type="SUPFAM" id="SSF46785">
    <property type="entry name" value="Winged helix' DNA-binding domain"/>
    <property type="match status" value="1"/>
</dbReference>
<dbReference type="EMBL" id="JAROCE010000001">
    <property type="protein sequence ID" value="MFM2718995.1"/>
    <property type="molecule type" value="Genomic_DNA"/>
</dbReference>
<accession>A0ABW9GBY8</accession>
<dbReference type="PANTHER" id="PTHR43252">
    <property type="entry name" value="TRANSCRIPTIONAL REGULATOR YQJI"/>
    <property type="match status" value="1"/>
</dbReference>
<evidence type="ECO:0000313" key="3">
    <source>
        <dbReference type="Proteomes" id="UP001630303"/>
    </source>
</evidence>
<sequence length="189" mass="20883">MVVTSSNQAAPQLTPAELTILGLIVEQPRHGYDLERVIEKRGVRKWTDIGFSSIYYVIAKLERRGLVETDAARAGAKSRRVFRATAAGHEVAAAETAAFLSELQTVAHPFLVGLANSSLVPEHDYVRALQDRLQLLEARISSVTEAEARQSPLPRAAREVFSYSLSLLEAERSWLAARVQVPREDPNAH</sequence>
<keyword evidence="3" id="KW-1185">Reference proteome</keyword>
<organism evidence="2 3">
    <name type="scientific">Microbacterium mcarthurae</name>
    <dbReference type="NCBI Taxonomy" id="3035918"/>
    <lineage>
        <taxon>Bacteria</taxon>
        <taxon>Bacillati</taxon>
        <taxon>Actinomycetota</taxon>
        <taxon>Actinomycetes</taxon>
        <taxon>Micrococcales</taxon>
        <taxon>Microbacteriaceae</taxon>
        <taxon>Microbacterium</taxon>
    </lineage>
</organism>
<name>A0ABW9GBY8_9MICO</name>
<dbReference type="PANTHER" id="PTHR43252:SF2">
    <property type="entry name" value="TRANSCRIPTION REGULATOR, PADR-LIKE FAMILY"/>
    <property type="match status" value="1"/>
</dbReference>
<dbReference type="Gene3D" id="1.10.10.10">
    <property type="entry name" value="Winged helix-like DNA-binding domain superfamily/Winged helix DNA-binding domain"/>
    <property type="match status" value="1"/>
</dbReference>
<reference evidence="2 3" key="1">
    <citation type="submission" date="2023-03" db="EMBL/GenBank/DDBJ databases">
        <title>MT1 and MT2 Draft Genomes of Novel Species.</title>
        <authorList>
            <person name="Venkateswaran K."/>
        </authorList>
    </citation>
    <scope>NUCLEOTIDE SEQUENCE [LARGE SCALE GENOMIC DNA]</scope>
    <source>
        <strain evidence="2 3">IF8SW-P5</strain>
    </source>
</reference>
<evidence type="ECO:0000313" key="2">
    <source>
        <dbReference type="EMBL" id="MFM2718995.1"/>
    </source>
</evidence>
<protein>
    <submittedName>
        <fullName evidence="2">PadR family transcriptional regulator</fullName>
    </submittedName>
</protein>
<comment type="caution">
    <text evidence="2">The sequence shown here is derived from an EMBL/GenBank/DDBJ whole genome shotgun (WGS) entry which is preliminary data.</text>
</comment>
<dbReference type="InterPro" id="IPR036388">
    <property type="entry name" value="WH-like_DNA-bd_sf"/>
</dbReference>
<dbReference type="Pfam" id="PF03551">
    <property type="entry name" value="PadR"/>
    <property type="match status" value="1"/>
</dbReference>